<feature type="domain" description="Catalase core" evidence="15">
    <location>
        <begin position="27"/>
        <end position="412"/>
    </location>
</feature>
<sequence length="531" mass="59942">MASVKGRQPEEKHVEPIKPCETPEVLTTASGIPTGDMRNIMTAGKCGPVLIQDISVIENIAHFNRERPPERVVHAKGAGAFGYFEVTHDITNYCKASVFQYIGKQTPAVVRFSTVVGEAGSADTVRDARGFAVKCYTDEGNWDLVTQNIPVFAIRDPSLFPSLNHSQKRNPQTHLKDLKAQWDFIGLCPQTLHQVIRVYSDGGIPDGYRHMDGYGVHAFKLVNQENKAVYCKFQLENNQGIKNLPTKEAEKLTASDPDYATRDLYNAIDNKNFPSWKLLIQVMTPKEAQNEKCNPFDSTKIWSEKDYPPIPVGKLVLTRNPNNYFVEVEQLAFEPGNMPPGIETSTDRLLQMRLFAYADAQRYRIGPNYQQLAVNYPITASVANYQRDGLMCLLANQGNAPNYYPNSYCGPVSDPKALEHKYKVTGEAARYNSADDDNFSQARDFYLHELKAPERQRLCENIANSLHCADLDIQKRNVANFRAVHQDFGDCVEALLHQLNEKKMCFSLEETSENITSFHQMISNLRSEKKT</sequence>
<keyword evidence="6 12" id="KW-0349">Heme</keyword>
<dbReference type="GO" id="GO:0046872">
    <property type="term" value="F:metal ion binding"/>
    <property type="evidence" value="ECO:0007669"/>
    <property type="project" value="UniProtKB-KW"/>
</dbReference>
<dbReference type="GO" id="GO:0042542">
    <property type="term" value="P:response to hydrogen peroxide"/>
    <property type="evidence" value="ECO:0007669"/>
    <property type="project" value="TreeGrafter"/>
</dbReference>
<dbReference type="PIRSF" id="PIRSF038928">
    <property type="entry name" value="Catalase_clade1-3"/>
    <property type="match status" value="1"/>
</dbReference>
<dbReference type="RefSeq" id="XP_030056638.1">
    <property type="nucleotide sequence ID" value="XM_030200778.1"/>
</dbReference>
<dbReference type="InterPro" id="IPR011614">
    <property type="entry name" value="Catalase_core"/>
</dbReference>
<comment type="cofactor">
    <cofactor evidence="1">
        <name>NADP(+)</name>
        <dbReference type="ChEBI" id="CHEBI:58349"/>
    </cofactor>
</comment>
<evidence type="ECO:0000256" key="10">
    <source>
        <dbReference type="ARBA" id="ARBA00023140"/>
    </source>
</evidence>
<dbReference type="SUPFAM" id="SSF56634">
    <property type="entry name" value="Heme-dependent catalase-like"/>
    <property type="match status" value="1"/>
</dbReference>
<comment type="subcellular location">
    <subcellularLocation>
        <location evidence="2">Peroxisome matrix</location>
    </subcellularLocation>
</comment>
<keyword evidence="16" id="KW-1185">Reference proteome</keyword>
<evidence type="ECO:0000259" key="15">
    <source>
        <dbReference type="SMART" id="SM01060"/>
    </source>
</evidence>
<reference evidence="17" key="1">
    <citation type="submission" date="2025-08" db="UniProtKB">
        <authorList>
            <consortium name="RefSeq"/>
        </authorList>
    </citation>
    <scope>IDENTIFICATION</scope>
</reference>
<keyword evidence="11 13" id="KW-0376">Hydrogen peroxide</keyword>
<evidence type="ECO:0000256" key="5">
    <source>
        <dbReference type="ARBA" id="ARBA00022559"/>
    </source>
</evidence>
<keyword evidence="7 12" id="KW-0479">Metal-binding</keyword>
<dbReference type="Proteomes" id="UP000515156">
    <property type="component" value="Chromosome 4"/>
</dbReference>
<dbReference type="OrthoDB" id="6880011at2759"/>
<dbReference type="Pfam" id="PF00199">
    <property type="entry name" value="Catalase"/>
    <property type="match status" value="1"/>
</dbReference>
<comment type="catalytic activity">
    <reaction evidence="13">
        <text>2 H2O2 = O2 + 2 H2O</text>
        <dbReference type="Rhea" id="RHEA:20309"/>
        <dbReference type="ChEBI" id="CHEBI:15377"/>
        <dbReference type="ChEBI" id="CHEBI:15379"/>
        <dbReference type="ChEBI" id="CHEBI:16240"/>
        <dbReference type="EC" id="1.11.1.6"/>
    </reaction>
</comment>
<dbReference type="Gene3D" id="2.40.180.10">
    <property type="entry name" value="Catalase core domain"/>
    <property type="match status" value="1"/>
</dbReference>
<keyword evidence="8 13" id="KW-0560">Oxidoreductase</keyword>
<evidence type="ECO:0000256" key="7">
    <source>
        <dbReference type="ARBA" id="ARBA00022723"/>
    </source>
</evidence>
<dbReference type="PANTHER" id="PTHR11465">
    <property type="entry name" value="CATALASE"/>
    <property type="match status" value="1"/>
</dbReference>
<dbReference type="GO" id="GO:0005782">
    <property type="term" value="C:peroxisomal matrix"/>
    <property type="evidence" value="ECO:0007669"/>
    <property type="project" value="UniProtKB-SubCell"/>
</dbReference>
<keyword evidence="9 12" id="KW-0408">Iron</keyword>
<dbReference type="PANTHER" id="PTHR11465:SF68">
    <property type="entry name" value="CATALASE"/>
    <property type="match status" value="1"/>
</dbReference>
<evidence type="ECO:0000256" key="3">
    <source>
        <dbReference type="ARBA" id="ARBA00005329"/>
    </source>
</evidence>
<feature type="binding site" description="axial binding residue" evidence="12">
    <location>
        <position position="357"/>
    </location>
    <ligand>
        <name>heme</name>
        <dbReference type="ChEBI" id="CHEBI:30413"/>
    </ligand>
    <ligandPart>
        <name>Fe</name>
        <dbReference type="ChEBI" id="CHEBI:18248"/>
    </ligandPart>
</feature>
<dbReference type="InParanoid" id="A0A6P7XVU3"/>
<protein>
    <recommendedName>
        <fullName evidence="4 13">Catalase</fullName>
        <ecNumber evidence="13">1.11.1.6</ecNumber>
    </recommendedName>
</protein>
<evidence type="ECO:0000256" key="6">
    <source>
        <dbReference type="ARBA" id="ARBA00022617"/>
    </source>
</evidence>
<evidence type="ECO:0000256" key="9">
    <source>
        <dbReference type="ARBA" id="ARBA00023004"/>
    </source>
</evidence>
<evidence type="ECO:0000256" key="14">
    <source>
        <dbReference type="RuleBase" id="RU004142"/>
    </source>
</evidence>
<dbReference type="PROSITE" id="PS51402">
    <property type="entry name" value="CATALASE_3"/>
    <property type="match status" value="1"/>
</dbReference>
<dbReference type="Pfam" id="PF06628">
    <property type="entry name" value="Catalase-rel"/>
    <property type="match status" value="1"/>
</dbReference>
<dbReference type="EC" id="1.11.1.6" evidence="13"/>
<dbReference type="InterPro" id="IPR024708">
    <property type="entry name" value="Catalase_AS"/>
</dbReference>
<proteinExistence type="inferred from homology"/>
<dbReference type="GO" id="GO:0004096">
    <property type="term" value="F:catalase activity"/>
    <property type="evidence" value="ECO:0007669"/>
    <property type="project" value="UniProtKB-EC"/>
</dbReference>
<organism evidence="16 17">
    <name type="scientific">Microcaecilia unicolor</name>
    <dbReference type="NCBI Taxonomy" id="1415580"/>
    <lineage>
        <taxon>Eukaryota</taxon>
        <taxon>Metazoa</taxon>
        <taxon>Chordata</taxon>
        <taxon>Craniata</taxon>
        <taxon>Vertebrata</taxon>
        <taxon>Euteleostomi</taxon>
        <taxon>Amphibia</taxon>
        <taxon>Gymnophiona</taxon>
        <taxon>Siphonopidae</taxon>
        <taxon>Microcaecilia</taxon>
    </lineage>
</organism>
<evidence type="ECO:0000313" key="17">
    <source>
        <dbReference type="RefSeq" id="XP_030056638.1"/>
    </source>
</evidence>
<dbReference type="PROSITE" id="PS00437">
    <property type="entry name" value="CATALASE_1"/>
    <property type="match status" value="1"/>
</dbReference>
<evidence type="ECO:0000256" key="2">
    <source>
        <dbReference type="ARBA" id="ARBA00004253"/>
    </source>
</evidence>
<dbReference type="FunFam" id="2.40.180.10:FF:000001">
    <property type="entry name" value="Catalase"/>
    <property type="match status" value="1"/>
</dbReference>
<evidence type="ECO:0000256" key="13">
    <source>
        <dbReference type="RuleBase" id="RU000498"/>
    </source>
</evidence>
<evidence type="ECO:0000256" key="1">
    <source>
        <dbReference type="ARBA" id="ARBA00001937"/>
    </source>
</evidence>
<accession>A0A6P7XVU3</accession>
<dbReference type="GO" id="GO:0020037">
    <property type="term" value="F:heme binding"/>
    <property type="evidence" value="ECO:0007669"/>
    <property type="project" value="InterPro"/>
</dbReference>
<dbReference type="InterPro" id="IPR018028">
    <property type="entry name" value="Catalase"/>
</dbReference>
<dbReference type="InterPro" id="IPR024711">
    <property type="entry name" value="Catalase_clade1/3"/>
</dbReference>
<dbReference type="GO" id="GO:0042744">
    <property type="term" value="P:hydrogen peroxide catabolic process"/>
    <property type="evidence" value="ECO:0007669"/>
    <property type="project" value="UniProtKB-KW"/>
</dbReference>
<evidence type="ECO:0000256" key="11">
    <source>
        <dbReference type="ARBA" id="ARBA00023324"/>
    </source>
</evidence>
<comment type="similarity">
    <text evidence="3 13">Belongs to the catalase family.</text>
</comment>
<evidence type="ECO:0000256" key="8">
    <source>
        <dbReference type="ARBA" id="ARBA00023002"/>
    </source>
</evidence>
<comment type="cofactor">
    <cofactor evidence="12">
        <name>heme</name>
        <dbReference type="ChEBI" id="CHEBI:30413"/>
    </cofactor>
</comment>
<comment type="function">
    <text evidence="14">Catalyzes the degradation of hydrogen peroxide (H(2)O(2)) generated by peroxisomal oxidases to water and oxygen, thereby protecting cells from the toxic effects of hydrogen peroxide.</text>
</comment>
<dbReference type="PRINTS" id="PR00067">
    <property type="entry name" value="CATALASE"/>
</dbReference>
<keyword evidence="5 13" id="KW-0575">Peroxidase</keyword>
<dbReference type="AlphaFoldDB" id="A0A6P7XVU3"/>
<gene>
    <name evidence="17" type="primary">LOC115468786</name>
</gene>
<dbReference type="GeneID" id="115468786"/>
<dbReference type="SMART" id="SM01060">
    <property type="entry name" value="Catalase"/>
    <property type="match status" value="1"/>
</dbReference>
<evidence type="ECO:0000256" key="12">
    <source>
        <dbReference type="PIRSR" id="PIRSR038928-2"/>
    </source>
</evidence>
<dbReference type="PROSITE" id="PS00438">
    <property type="entry name" value="CATALASE_2"/>
    <property type="match status" value="1"/>
</dbReference>
<dbReference type="InterPro" id="IPR002226">
    <property type="entry name" value="Catalase_haem_BS"/>
</dbReference>
<evidence type="ECO:0000256" key="4">
    <source>
        <dbReference type="ARBA" id="ARBA00014132"/>
    </source>
</evidence>
<dbReference type="InterPro" id="IPR020835">
    <property type="entry name" value="Catalase_sf"/>
</dbReference>
<dbReference type="InterPro" id="IPR010582">
    <property type="entry name" value="Catalase_immune_responsive"/>
</dbReference>
<keyword evidence="10" id="KW-0576">Peroxisome</keyword>
<name>A0A6P7XVU3_9AMPH</name>
<evidence type="ECO:0000313" key="16">
    <source>
        <dbReference type="Proteomes" id="UP000515156"/>
    </source>
</evidence>
<dbReference type="KEGG" id="muo:115468786"/>
<dbReference type="GO" id="GO:0005739">
    <property type="term" value="C:mitochondrion"/>
    <property type="evidence" value="ECO:0007669"/>
    <property type="project" value="TreeGrafter"/>
</dbReference>